<keyword evidence="7" id="KW-0479">Metal-binding</keyword>
<keyword evidence="9" id="KW-0862">Zinc</keyword>
<keyword evidence="12 13" id="KW-0472">Membrane</keyword>
<dbReference type="OrthoDB" id="9800627at2"/>
<dbReference type="InterPro" id="IPR052348">
    <property type="entry name" value="Metallopeptidase_M50B"/>
</dbReference>
<feature type="domain" description="Peptidase M50" evidence="14">
    <location>
        <begin position="118"/>
        <end position="183"/>
    </location>
</feature>
<evidence type="ECO:0000256" key="1">
    <source>
        <dbReference type="ARBA" id="ARBA00001947"/>
    </source>
</evidence>
<evidence type="ECO:0000259" key="14">
    <source>
        <dbReference type="Pfam" id="PF02163"/>
    </source>
</evidence>
<evidence type="ECO:0000256" key="9">
    <source>
        <dbReference type="ARBA" id="ARBA00022833"/>
    </source>
</evidence>
<comment type="caution">
    <text evidence="15">The sequence shown here is derived from an EMBL/GenBank/DDBJ whole genome shotgun (WGS) entry which is preliminary data.</text>
</comment>
<dbReference type="AlphaFoldDB" id="A0A1R1MKI4"/>
<sequence>MNLNEWIIGIPAVLWALTIHEFAHGYVAFKLGDITPKIHGRLTLNPIAHIDPFGFIALLLVHFGWAKPVPVNPLLFKKIKNKRLGMLLVALAGPAANFISALLFLILLKILTPLMIPQSIKLPLEIFFTWGTFINIGFGIFNLLPIPPLDGYRILEYFLPLETLMKIKKYEPYGMLILIAIIILPPFTSVFISMINGVSMLMAKIVGINLF</sequence>
<evidence type="ECO:0000256" key="12">
    <source>
        <dbReference type="ARBA" id="ARBA00023136"/>
    </source>
</evidence>
<accession>A0A1R1MKI4</accession>
<gene>
    <name evidence="15" type="ORF">BLW93_05800</name>
</gene>
<name>A0A1R1MKI4_9BACT</name>
<reference evidence="15 16" key="1">
    <citation type="submission" date="2016-10" db="EMBL/GenBank/DDBJ databases">
        <title>Genome sequence of a sulfur-reducing bacterium Desulfurobacterium indicum K6013.</title>
        <authorList>
            <person name="Cao J."/>
            <person name="Shao Z."/>
            <person name="Alain K."/>
            <person name="Jebbar M."/>
        </authorList>
    </citation>
    <scope>NUCLEOTIDE SEQUENCE [LARGE SCALE GENOMIC DNA]</scope>
    <source>
        <strain evidence="15 16">K6013</strain>
    </source>
</reference>
<evidence type="ECO:0000256" key="4">
    <source>
        <dbReference type="ARBA" id="ARBA00022475"/>
    </source>
</evidence>
<evidence type="ECO:0000313" key="15">
    <source>
        <dbReference type="EMBL" id="OMH40321.1"/>
    </source>
</evidence>
<keyword evidence="16" id="KW-1185">Reference proteome</keyword>
<dbReference type="STRING" id="1914305.BLW93_05800"/>
<feature type="transmembrane region" description="Helical" evidence="13">
    <location>
        <begin position="122"/>
        <end position="144"/>
    </location>
</feature>
<dbReference type="GO" id="GO:0008237">
    <property type="term" value="F:metallopeptidase activity"/>
    <property type="evidence" value="ECO:0007669"/>
    <property type="project" value="UniProtKB-KW"/>
</dbReference>
<dbReference type="InterPro" id="IPR008915">
    <property type="entry name" value="Peptidase_M50"/>
</dbReference>
<evidence type="ECO:0000256" key="8">
    <source>
        <dbReference type="ARBA" id="ARBA00022801"/>
    </source>
</evidence>
<dbReference type="PANTHER" id="PTHR35864:SF1">
    <property type="entry name" value="ZINC METALLOPROTEASE YWHC-RELATED"/>
    <property type="match status" value="1"/>
</dbReference>
<evidence type="ECO:0000256" key="13">
    <source>
        <dbReference type="SAM" id="Phobius"/>
    </source>
</evidence>
<evidence type="ECO:0000256" key="10">
    <source>
        <dbReference type="ARBA" id="ARBA00022989"/>
    </source>
</evidence>
<comment type="cofactor">
    <cofactor evidence="1">
        <name>Zn(2+)</name>
        <dbReference type="ChEBI" id="CHEBI:29105"/>
    </cofactor>
</comment>
<keyword evidence="5" id="KW-0645">Protease</keyword>
<keyword evidence="4" id="KW-1003">Cell membrane</keyword>
<comment type="similarity">
    <text evidence="3">Belongs to the peptidase M50B family.</text>
</comment>
<keyword evidence="10 13" id="KW-1133">Transmembrane helix</keyword>
<dbReference type="GO" id="GO:0005886">
    <property type="term" value="C:plasma membrane"/>
    <property type="evidence" value="ECO:0007669"/>
    <property type="project" value="UniProtKB-SubCell"/>
</dbReference>
<dbReference type="InterPro" id="IPR044537">
    <property type="entry name" value="Rip2-like"/>
</dbReference>
<feature type="transmembrane region" description="Helical" evidence="13">
    <location>
        <begin position="50"/>
        <end position="66"/>
    </location>
</feature>
<keyword evidence="8" id="KW-0378">Hydrolase</keyword>
<evidence type="ECO:0000256" key="2">
    <source>
        <dbReference type="ARBA" id="ARBA00004651"/>
    </source>
</evidence>
<dbReference type="Proteomes" id="UP000187408">
    <property type="component" value="Unassembled WGS sequence"/>
</dbReference>
<protein>
    <submittedName>
        <fullName evidence="15">Peptidase M50</fullName>
    </submittedName>
</protein>
<evidence type="ECO:0000256" key="11">
    <source>
        <dbReference type="ARBA" id="ARBA00023049"/>
    </source>
</evidence>
<keyword evidence="6 13" id="KW-0812">Transmembrane</keyword>
<dbReference type="PANTHER" id="PTHR35864">
    <property type="entry name" value="ZINC METALLOPROTEASE MJ0611-RELATED"/>
    <property type="match status" value="1"/>
</dbReference>
<feature type="transmembrane region" description="Helical" evidence="13">
    <location>
        <begin position="86"/>
        <end position="110"/>
    </location>
</feature>
<dbReference type="EMBL" id="MOEN01000020">
    <property type="protein sequence ID" value="OMH40321.1"/>
    <property type="molecule type" value="Genomic_DNA"/>
</dbReference>
<evidence type="ECO:0000256" key="6">
    <source>
        <dbReference type="ARBA" id="ARBA00022692"/>
    </source>
</evidence>
<proteinExistence type="inferred from homology"/>
<organism evidence="15 16">
    <name type="scientific">Desulfurobacterium indicum</name>
    <dbReference type="NCBI Taxonomy" id="1914305"/>
    <lineage>
        <taxon>Bacteria</taxon>
        <taxon>Pseudomonadati</taxon>
        <taxon>Aquificota</taxon>
        <taxon>Aquificia</taxon>
        <taxon>Desulfurobacteriales</taxon>
        <taxon>Desulfurobacteriaceae</taxon>
        <taxon>Desulfurobacterium</taxon>
    </lineage>
</organism>
<dbReference type="GO" id="GO:0046872">
    <property type="term" value="F:metal ion binding"/>
    <property type="evidence" value="ECO:0007669"/>
    <property type="project" value="UniProtKB-KW"/>
</dbReference>
<evidence type="ECO:0000256" key="3">
    <source>
        <dbReference type="ARBA" id="ARBA00007931"/>
    </source>
</evidence>
<comment type="subcellular location">
    <subcellularLocation>
        <location evidence="2">Cell membrane</location>
        <topology evidence="2">Multi-pass membrane protein</topology>
    </subcellularLocation>
</comment>
<keyword evidence="11" id="KW-0482">Metalloprotease</keyword>
<evidence type="ECO:0000256" key="7">
    <source>
        <dbReference type="ARBA" id="ARBA00022723"/>
    </source>
</evidence>
<dbReference type="Pfam" id="PF02163">
    <property type="entry name" value="Peptidase_M50"/>
    <property type="match status" value="1"/>
</dbReference>
<dbReference type="CDD" id="cd06158">
    <property type="entry name" value="S2P-M50_like_1"/>
    <property type="match status" value="1"/>
</dbReference>
<dbReference type="GO" id="GO:0006508">
    <property type="term" value="P:proteolysis"/>
    <property type="evidence" value="ECO:0007669"/>
    <property type="project" value="UniProtKB-KW"/>
</dbReference>
<evidence type="ECO:0000256" key="5">
    <source>
        <dbReference type="ARBA" id="ARBA00022670"/>
    </source>
</evidence>
<evidence type="ECO:0000313" key="16">
    <source>
        <dbReference type="Proteomes" id="UP000187408"/>
    </source>
</evidence>
<feature type="transmembrane region" description="Helical" evidence="13">
    <location>
        <begin position="173"/>
        <end position="195"/>
    </location>
</feature>
<feature type="transmembrane region" description="Helical" evidence="13">
    <location>
        <begin position="6"/>
        <end position="29"/>
    </location>
</feature>